<proteinExistence type="predicted"/>
<dbReference type="PANTHER" id="PTHR45913:SF21">
    <property type="entry name" value="DUF4371 DOMAIN-CONTAINING PROTEIN"/>
    <property type="match status" value="1"/>
</dbReference>
<dbReference type="PANTHER" id="PTHR45913">
    <property type="entry name" value="EPM2A-INTERACTING PROTEIN 1"/>
    <property type="match status" value="1"/>
</dbReference>
<reference evidence="1 2" key="1">
    <citation type="submission" date="2016-04" db="EMBL/GenBank/DDBJ databases">
        <title>The genome of Intoshia linei affirms orthonectids as highly simplified spiralians.</title>
        <authorList>
            <person name="Mikhailov K.V."/>
            <person name="Slusarev G.S."/>
            <person name="Nikitin M.A."/>
            <person name="Logacheva M.D."/>
            <person name="Penin A."/>
            <person name="Aleoshin V."/>
            <person name="Panchin Y.V."/>
        </authorList>
    </citation>
    <scope>NUCLEOTIDE SEQUENCE [LARGE SCALE GENOMIC DNA]</scope>
    <source>
        <strain evidence="1">Intl2013</strain>
        <tissue evidence="1">Whole animal</tissue>
    </source>
</reference>
<dbReference type="OrthoDB" id="6431883at2759"/>
<dbReference type="EMBL" id="LWCA01000241">
    <property type="protein sequence ID" value="OAF69706.1"/>
    <property type="molecule type" value="Genomic_DNA"/>
</dbReference>
<comment type="caution">
    <text evidence="1">The sequence shown here is derived from an EMBL/GenBank/DDBJ whole genome shotgun (WGS) entry which is preliminary data.</text>
</comment>
<evidence type="ECO:0000313" key="1">
    <source>
        <dbReference type="EMBL" id="OAF69706.1"/>
    </source>
</evidence>
<name>A0A177B625_9BILA</name>
<protein>
    <recommendedName>
        <fullName evidence="3">BED-type domain-containing protein</fullName>
    </recommendedName>
</protein>
<gene>
    <name evidence="1" type="ORF">A3Q56_02549</name>
</gene>
<evidence type="ECO:0008006" key="3">
    <source>
        <dbReference type="Google" id="ProtNLM"/>
    </source>
</evidence>
<keyword evidence="2" id="KW-1185">Reference proteome</keyword>
<dbReference type="AlphaFoldDB" id="A0A177B625"/>
<evidence type="ECO:0000313" key="2">
    <source>
        <dbReference type="Proteomes" id="UP000078046"/>
    </source>
</evidence>
<organism evidence="1 2">
    <name type="scientific">Intoshia linei</name>
    <dbReference type="NCBI Taxonomy" id="1819745"/>
    <lineage>
        <taxon>Eukaryota</taxon>
        <taxon>Metazoa</taxon>
        <taxon>Spiralia</taxon>
        <taxon>Lophotrochozoa</taxon>
        <taxon>Mesozoa</taxon>
        <taxon>Orthonectida</taxon>
        <taxon>Rhopaluridae</taxon>
        <taxon>Intoshia</taxon>
    </lineage>
</organism>
<accession>A0A177B625</accession>
<sequence>MKKRRTISDEKRSFNSNWKLNYFIIETTNHTMVCRICKQVIKTIKGDNAKQRYRRHVYDSDAKLEVDSRKTCIENLKKNFYQRKITFNRYLSLPNMRVEASYKVAHILGVARRSYMDGEIVKKCIVES</sequence>
<dbReference type="Proteomes" id="UP000078046">
    <property type="component" value="Unassembled WGS sequence"/>
</dbReference>